<feature type="transmembrane region" description="Helical" evidence="5">
    <location>
        <begin position="291"/>
        <end position="310"/>
    </location>
</feature>
<dbReference type="SUPFAM" id="SSF103473">
    <property type="entry name" value="MFS general substrate transporter"/>
    <property type="match status" value="1"/>
</dbReference>
<feature type="transmembrane region" description="Helical" evidence="5">
    <location>
        <begin position="83"/>
        <end position="106"/>
    </location>
</feature>
<gene>
    <name evidence="6" type="ORF">HIM_10345</name>
</gene>
<dbReference type="InterPro" id="IPR011701">
    <property type="entry name" value="MFS"/>
</dbReference>
<feature type="transmembrane region" description="Helical" evidence="5">
    <location>
        <begin position="44"/>
        <end position="71"/>
    </location>
</feature>
<feature type="transmembrane region" description="Helical" evidence="5">
    <location>
        <begin position="12"/>
        <end position="38"/>
    </location>
</feature>
<dbReference type="EMBL" id="KQ030636">
    <property type="protein sequence ID" value="KJZ70264.1"/>
    <property type="molecule type" value="Genomic_DNA"/>
</dbReference>
<feature type="transmembrane region" description="Helical" evidence="5">
    <location>
        <begin position="322"/>
        <end position="343"/>
    </location>
</feature>
<feature type="transmembrane region" description="Helical" evidence="5">
    <location>
        <begin position="228"/>
        <end position="253"/>
    </location>
</feature>
<dbReference type="OrthoDB" id="194139at2759"/>
<evidence type="ECO:0000256" key="4">
    <source>
        <dbReference type="ARBA" id="ARBA00023136"/>
    </source>
</evidence>
<evidence type="ECO:0008006" key="8">
    <source>
        <dbReference type="Google" id="ProtNLM"/>
    </source>
</evidence>
<dbReference type="GO" id="GO:0022857">
    <property type="term" value="F:transmembrane transporter activity"/>
    <property type="evidence" value="ECO:0007669"/>
    <property type="project" value="InterPro"/>
</dbReference>
<keyword evidence="2 5" id="KW-0812">Transmembrane</keyword>
<dbReference type="GO" id="GO:0016020">
    <property type="term" value="C:membrane"/>
    <property type="evidence" value="ECO:0007669"/>
    <property type="project" value="UniProtKB-SubCell"/>
</dbReference>
<dbReference type="AlphaFoldDB" id="A0A0F8A2E4"/>
<evidence type="ECO:0000256" key="1">
    <source>
        <dbReference type="ARBA" id="ARBA00004141"/>
    </source>
</evidence>
<evidence type="ECO:0000313" key="6">
    <source>
        <dbReference type="EMBL" id="KJZ70264.1"/>
    </source>
</evidence>
<proteinExistence type="predicted"/>
<dbReference type="Gene3D" id="1.20.1250.20">
    <property type="entry name" value="MFS general substrate transporter like domains"/>
    <property type="match status" value="1"/>
</dbReference>
<dbReference type="PANTHER" id="PTHR23507:SF1">
    <property type="entry name" value="FI18259P1-RELATED"/>
    <property type="match status" value="1"/>
</dbReference>
<evidence type="ECO:0000313" key="7">
    <source>
        <dbReference type="Proteomes" id="UP000054481"/>
    </source>
</evidence>
<feature type="transmembrane region" description="Helical" evidence="5">
    <location>
        <begin position="355"/>
        <end position="378"/>
    </location>
</feature>
<accession>A0A0F8A2E4</accession>
<feature type="transmembrane region" description="Helical" evidence="5">
    <location>
        <begin position="265"/>
        <end position="285"/>
    </location>
</feature>
<dbReference type="Proteomes" id="UP000054481">
    <property type="component" value="Unassembled WGS sequence"/>
</dbReference>
<dbReference type="Pfam" id="PF07690">
    <property type="entry name" value="MFS_1"/>
    <property type="match status" value="1"/>
</dbReference>
<keyword evidence="7" id="KW-1185">Reference proteome</keyword>
<keyword evidence="4 5" id="KW-0472">Membrane</keyword>
<evidence type="ECO:0000256" key="5">
    <source>
        <dbReference type="SAM" id="Phobius"/>
    </source>
</evidence>
<name>A0A0F8A2E4_9HYPO</name>
<dbReference type="PANTHER" id="PTHR23507">
    <property type="entry name" value="ZGC:174356"/>
    <property type="match status" value="1"/>
</dbReference>
<feature type="transmembrane region" description="Helical" evidence="5">
    <location>
        <begin position="189"/>
        <end position="208"/>
    </location>
</feature>
<protein>
    <recommendedName>
        <fullName evidence="8">Major facilitator superfamily (MFS) profile domain-containing protein</fullName>
    </recommendedName>
</protein>
<comment type="subcellular location">
    <subcellularLocation>
        <location evidence="1">Membrane</location>
        <topology evidence="1">Multi-pass membrane protein</topology>
    </subcellularLocation>
</comment>
<feature type="transmembrane region" description="Helical" evidence="5">
    <location>
        <begin position="112"/>
        <end position="131"/>
    </location>
</feature>
<sequence length="386" mass="41342">MAIPYGVMAERYGHRAVLCLSALGRFIEAVLTLGFCWWPQNFDFHIVCVLPLFTFIGGGSSVQSATFFACLSELSTNASRATVFAYFGGVDLGARLVLSILAASMIDRNAWLPIYIGLGCSAASVIWSICLPRASFGSPSGEPSRSTDGAPREDFNELHHPSNTLLGKVREGVRKTLNSLTFLSQRANWSVLTLMIPLLLTSIAWRSLQLLAQLARKRFGWSWSDASYLVPLETSVCIAVLILLLPAASFVISDRLSMPAVSRDLILARASFLLAALGAVVVGLSKSPATMIAGLCVYYLGTGYNVILRSLLASVVEGHTPILFNCVALLEAAGSLISGPVMAQSFRAGLRFGGSWVGIPFFIAAGLSTAAFLTLSAAKSLAWKDY</sequence>
<evidence type="ECO:0000256" key="2">
    <source>
        <dbReference type="ARBA" id="ARBA00022692"/>
    </source>
</evidence>
<organism evidence="6 7">
    <name type="scientific">Hirsutella minnesotensis 3608</name>
    <dbReference type="NCBI Taxonomy" id="1043627"/>
    <lineage>
        <taxon>Eukaryota</taxon>
        <taxon>Fungi</taxon>
        <taxon>Dikarya</taxon>
        <taxon>Ascomycota</taxon>
        <taxon>Pezizomycotina</taxon>
        <taxon>Sordariomycetes</taxon>
        <taxon>Hypocreomycetidae</taxon>
        <taxon>Hypocreales</taxon>
        <taxon>Ophiocordycipitaceae</taxon>
        <taxon>Hirsutella</taxon>
    </lineage>
</organism>
<evidence type="ECO:0000256" key="3">
    <source>
        <dbReference type="ARBA" id="ARBA00022989"/>
    </source>
</evidence>
<reference evidence="6 7" key="1">
    <citation type="journal article" date="2014" name="Genome Biol. Evol.">
        <title>Comparative genomics and transcriptomics analyses reveal divergent lifestyle features of nematode endoparasitic fungus Hirsutella minnesotensis.</title>
        <authorList>
            <person name="Lai Y."/>
            <person name="Liu K."/>
            <person name="Zhang X."/>
            <person name="Zhang X."/>
            <person name="Li K."/>
            <person name="Wang N."/>
            <person name="Shu C."/>
            <person name="Wu Y."/>
            <person name="Wang C."/>
            <person name="Bushley K.E."/>
            <person name="Xiang M."/>
            <person name="Liu X."/>
        </authorList>
    </citation>
    <scope>NUCLEOTIDE SEQUENCE [LARGE SCALE GENOMIC DNA]</scope>
    <source>
        <strain evidence="6 7">3608</strain>
    </source>
</reference>
<keyword evidence="3 5" id="KW-1133">Transmembrane helix</keyword>
<dbReference type="InterPro" id="IPR036259">
    <property type="entry name" value="MFS_trans_sf"/>
</dbReference>